<evidence type="ECO:0000313" key="2">
    <source>
        <dbReference type="EMBL" id="SPC87994.1"/>
    </source>
</evidence>
<organism evidence="2">
    <name type="scientific">Fagus sylvatica</name>
    <name type="common">Beechnut</name>
    <dbReference type="NCBI Taxonomy" id="28930"/>
    <lineage>
        <taxon>Eukaryota</taxon>
        <taxon>Viridiplantae</taxon>
        <taxon>Streptophyta</taxon>
        <taxon>Embryophyta</taxon>
        <taxon>Tracheophyta</taxon>
        <taxon>Spermatophyta</taxon>
        <taxon>Magnoliopsida</taxon>
        <taxon>eudicotyledons</taxon>
        <taxon>Gunneridae</taxon>
        <taxon>Pentapetalae</taxon>
        <taxon>rosids</taxon>
        <taxon>fabids</taxon>
        <taxon>Fagales</taxon>
        <taxon>Fagaceae</taxon>
        <taxon>Fagus</taxon>
    </lineage>
</organism>
<feature type="region of interest" description="Disordered" evidence="1">
    <location>
        <begin position="357"/>
        <end position="386"/>
    </location>
</feature>
<reference evidence="2" key="1">
    <citation type="submission" date="2018-02" db="EMBL/GenBank/DDBJ databases">
        <authorList>
            <person name="Cohen D.B."/>
            <person name="Kent A.D."/>
        </authorList>
    </citation>
    <scope>NUCLEOTIDE SEQUENCE</scope>
</reference>
<proteinExistence type="predicted"/>
<feature type="region of interest" description="Disordered" evidence="1">
    <location>
        <begin position="47"/>
        <end position="104"/>
    </location>
</feature>
<feature type="compositionally biased region" description="Polar residues" evidence="1">
    <location>
        <begin position="52"/>
        <end position="76"/>
    </location>
</feature>
<feature type="compositionally biased region" description="Low complexity" evidence="1">
    <location>
        <begin position="77"/>
        <end position="90"/>
    </location>
</feature>
<accession>A0A2N9FMK9</accession>
<gene>
    <name evidence="2" type="ORF">FSB_LOCUS15876</name>
</gene>
<feature type="region of interest" description="Disordered" evidence="1">
    <location>
        <begin position="146"/>
        <end position="253"/>
    </location>
</feature>
<feature type="compositionally biased region" description="Basic and acidic residues" evidence="1">
    <location>
        <begin position="225"/>
        <end position="244"/>
    </location>
</feature>
<name>A0A2N9FMK9_FAGSY</name>
<sequence>MDSPSSYFDEDVQALIEYERSIYDPGNISLPDDLDQFQMDSLNKFWPHDQDQQSVNDAVTSEAHQYTSNPTQDHVASSSMNPDSGPSSSSWNQPTVGQEEFVHEAPSVAEIDNNIELQDSRPLTCIDNNDDEDDVVVIESPEEKLTCIDNNDDEDDVVIIESPEEKEEIKRRAARRAEKRSRDKGKAPVMQSQTTENKQGKSVRPAEEHSRDKGKAPVMQSQTTENKHTKSARPAEERSRDKGKAPVMQSQITENKRRKLQIISESFHELIDHVEETEKPVAVLAPIVAALVVNQFNLFNPDNSFHGSLNNTSSFQADAVESTGRSVIASPQAPGTASFNISLAQCRSELMLQSLRDQPGPSQVLPNPDYHGSNSSFPNTSHNIAH</sequence>
<evidence type="ECO:0000256" key="1">
    <source>
        <dbReference type="SAM" id="MobiDB-lite"/>
    </source>
</evidence>
<feature type="compositionally biased region" description="Basic and acidic residues" evidence="1">
    <location>
        <begin position="204"/>
        <end position="215"/>
    </location>
</feature>
<dbReference type="AlphaFoldDB" id="A0A2N9FMK9"/>
<protein>
    <submittedName>
        <fullName evidence="2">Uncharacterized protein</fullName>
    </submittedName>
</protein>
<dbReference type="EMBL" id="OIVN01000964">
    <property type="protein sequence ID" value="SPC87994.1"/>
    <property type="molecule type" value="Genomic_DNA"/>
</dbReference>
<feature type="compositionally biased region" description="Polar residues" evidence="1">
    <location>
        <begin position="372"/>
        <end position="386"/>
    </location>
</feature>
<feature type="compositionally biased region" description="Acidic residues" evidence="1">
    <location>
        <begin position="150"/>
        <end position="166"/>
    </location>
</feature>